<sequence>MDRYMNAILDRWMSFGIIVNTFGMDSTQVGVFKKTNRLGLTCLLQSTNSFTLEAQICFELLSNFSHQTLERKSANQKFSGLFDDV</sequence>
<proteinExistence type="predicted"/>
<dbReference type="Proteomes" id="UP000010552">
    <property type="component" value="Unassembled WGS sequence"/>
</dbReference>
<organism evidence="1 2">
    <name type="scientific">Pteropus alecto</name>
    <name type="common">Black flying fox</name>
    <dbReference type="NCBI Taxonomy" id="9402"/>
    <lineage>
        <taxon>Eukaryota</taxon>
        <taxon>Metazoa</taxon>
        <taxon>Chordata</taxon>
        <taxon>Craniata</taxon>
        <taxon>Vertebrata</taxon>
        <taxon>Euteleostomi</taxon>
        <taxon>Mammalia</taxon>
        <taxon>Eutheria</taxon>
        <taxon>Laurasiatheria</taxon>
        <taxon>Chiroptera</taxon>
        <taxon>Yinpterochiroptera</taxon>
        <taxon>Pteropodoidea</taxon>
        <taxon>Pteropodidae</taxon>
        <taxon>Pteropodinae</taxon>
        <taxon>Pteropus</taxon>
    </lineage>
</organism>
<protein>
    <submittedName>
        <fullName evidence="1">Uncharacterized protein</fullName>
    </submittedName>
</protein>
<name>L5KV40_PTEAL</name>
<dbReference type="AlphaFoldDB" id="L5KV40"/>
<gene>
    <name evidence="1" type="ORF">PAL_GLEAN10004839</name>
</gene>
<dbReference type="EMBL" id="KB030539">
    <property type="protein sequence ID" value="ELK15292.1"/>
    <property type="molecule type" value="Genomic_DNA"/>
</dbReference>
<keyword evidence="2" id="KW-1185">Reference proteome</keyword>
<evidence type="ECO:0000313" key="1">
    <source>
        <dbReference type="EMBL" id="ELK15292.1"/>
    </source>
</evidence>
<accession>L5KV40</accession>
<dbReference type="InParanoid" id="L5KV40"/>
<evidence type="ECO:0000313" key="2">
    <source>
        <dbReference type="Proteomes" id="UP000010552"/>
    </source>
</evidence>
<reference evidence="2" key="1">
    <citation type="journal article" date="2013" name="Science">
        <title>Comparative analysis of bat genomes provides insight into the evolution of flight and immunity.</title>
        <authorList>
            <person name="Zhang G."/>
            <person name="Cowled C."/>
            <person name="Shi Z."/>
            <person name="Huang Z."/>
            <person name="Bishop-Lilly K.A."/>
            <person name="Fang X."/>
            <person name="Wynne J.W."/>
            <person name="Xiong Z."/>
            <person name="Baker M.L."/>
            <person name="Zhao W."/>
            <person name="Tachedjian M."/>
            <person name="Zhu Y."/>
            <person name="Zhou P."/>
            <person name="Jiang X."/>
            <person name="Ng J."/>
            <person name="Yang L."/>
            <person name="Wu L."/>
            <person name="Xiao J."/>
            <person name="Feng Y."/>
            <person name="Chen Y."/>
            <person name="Sun X."/>
            <person name="Zhang Y."/>
            <person name="Marsh G.A."/>
            <person name="Crameri G."/>
            <person name="Broder C.C."/>
            <person name="Frey K.G."/>
            <person name="Wang L.F."/>
            <person name="Wang J."/>
        </authorList>
    </citation>
    <scope>NUCLEOTIDE SEQUENCE [LARGE SCALE GENOMIC DNA]</scope>
</reference>